<feature type="compositionally biased region" description="Polar residues" evidence="1">
    <location>
        <begin position="1"/>
        <end position="11"/>
    </location>
</feature>
<organism evidence="2">
    <name type="scientific">Pararge aegeria</name>
    <name type="common">speckled wood butterfly</name>
    <dbReference type="NCBI Taxonomy" id="116150"/>
    <lineage>
        <taxon>Eukaryota</taxon>
        <taxon>Metazoa</taxon>
        <taxon>Ecdysozoa</taxon>
        <taxon>Arthropoda</taxon>
        <taxon>Hexapoda</taxon>
        <taxon>Insecta</taxon>
        <taxon>Pterygota</taxon>
        <taxon>Neoptera</taxon>
        <taxon>Endopterygota</taxon>
        <taxon>Lepidoptera</taxon>
        <taxon>Glossata</taxon>
        <taxon>Ditrysia</taxon>
        <taxon>Papilionoidea</taxon>
        <taxon>Nymphalidae</taxon>
        <taxon>Satyrinae</taxon>
        <taxon>Satyrini</taxon>
        <taxon>Parargina</taxon>
        <taxon>Pararge</taxon>
    </lineage>
</organism>
<feature type="compositionally biased region" description="Basic residues" evidence="1">
    <location>
        <begin position="29"/>
        <end position="58"/>
    </location>
</feature>
<reference evidence="2" key="1">
    <citation type="journal article" date="2013" name="BMC Genomics">
        <title>Unscrambling butterfly oogenesis.</title>
        <authorList>
            <person name="Carter J.M."/>
            <person name="Baker S.C."/>
            <person name="Pink R."/>
            <person name="Carter D.R."/>
            <person name="Collins A."/>
            <person name="Tomlin J."/>
            <person name="Gibbs M."/>
            <person name="Breuker C.J."/>
        </authorList>
    </citation>
    <scope>NUCLEOTIDE SEQUENCE</scope>
    <source>
        <tissue evidence="2">Ovary</tissue>
    </source>
</reference>
<protein>
    <submittedName>
        <fullName evidence="2">Uncharacterized protein</fullName>
    </submittedName>
</protein>
<sequence length="68" mass="7807">MPEQKAQSRASGRSLEAKRKPLQSARRVVNPHRRTRSQKRVAKRKQVLHRAGPRRLSTRRTNVGCAPL</sequence>
<dbReference type="AlphaFoldDB" id="S4PZ51"/>
<dbReference type="EMBL" id="GAIX01002148">
    <property type="protein sequence ID" value="JAA90412.1"/>
    <property type="molecule type" value="Transcribed_RNA"/>
</dbReference>
<accession>S4PZ51</accession>
<feature type="non-terminal residue" evidence="2">
    <location>
        <position position="68"/>
    </location>
</feature>
<evidence type="ECO:0000313" key="2">
    <source>
        <dbReference type="EMBL" id="JAA90412.1"/>
    </source>
</evidence>
<evidence type="ECO:0000256" key="1">
    <source>
        <dbReference type="SAM" id="MobiDB-lite"/>
    </source>
</evidence>
<reference evidence="2" key="2">
    <citation type="submission" date="2013-05" db="EMBL/GenBank/DDBJ databases">
        <authorList>
            <person name="Carter J.-M."/>
            <person name="Baker S.C."/>
            <person name="Pink R."/>
            <person name="Carter D.R.F."/>
            <person name="Collins A."/>
            <person name="Tomlin J."/>
            <person name="Gibbs M."/>
            <person name="Breuker C.J."/>
        </authorList>
    </citation>
    <scope>NUCLEOTIDE SEQUENCE</scope>
    <source>
        <tissue evidence="2">Ovary</tissue>
    </source>
</reference>
<name>S4PZ51_9NEOP</name>
<proteinExistence type="predicted"/>
<feature type="region of interest" description="Disordered" evidence="1">
    <location>
        <begin position="1"/>
        <end position="68"/>
    </location>
</feature>